<dbReference type="RefSeq" id="WP_147254453.1">
    <property type="nucleotide sequence ID" value="NZ_VIWU01000001.1"/>
</dbReference>
<gene>
    <name evidence="2" type="ORF">FHX44_111096</name>
</gene>
<sequence>MKRGLVVLDPAEVPEQERAERVLRLQRRLADEGITIALDYADVHRSDDLAYLTNLCLYWNEGILAVPVVGEPAFLMKLSPRVHPWMRRSSTLTDLRSGKGFTALVEGLLAGVEPGVLGLVDAPLWPATAIEEVRAAAPGWEIRPLGGLVREQRLVPSAAERALLREAQAHLEAALTDAAAAAGGTRIALVERALRGAGFTDVLAEVVRGPDGVAALDVTGQYRFCWVRSARLVDGASEPWAGDLGRALAAAVAAVAPGVAPGVPVAAAEQVLTGLPADVIASATVVHQADLSTGGDYADPAERLPIGAVVVVGVEVLFPDGGRVAVTETVPVEAP</sequence>
<keyword evidence="2" id="KW-0645">Protease</keyword>
<dbReference type="GO" id="GO:0004177">
    <property type="term" value="F:aminopeptidase activity"/>
    <property type="evidence" value="ECO:0007669"/>
    <property type="project" value="UniProtKB-KW"/>
</dbReference>
<keyword evidence="2" id="KW-0378">Hydrolase</keyword>
<name>A0A561SK83_9PSEU</name>
<accession>A0A561SK83</accession>
<protein>
    <submittedName>
        <fullName evidence="2">Xaa-Pro aminopeptidase</fullName>
    </submittedName>
</protein>
<feature type="domain" description="Creatinase N-terminal" evidence="1">
    <location>
        <begin position="21"/>
        <end position="155"/>
    </location>
</feature>
<dbReference type="AlphaFoldDB" id="A0A561SK83"/>
<dbReference type="Pfam" id="PF01321">
    <property type="entry name" value="Creatinase_N"/>
    <property type="match status" value="1"/>
</dbReference>
<dbReference type="OrthoDB" id="2063713at2"/>
<dbReference type="Proteomes" id="UP000321261">
    <property type="component" value="Unassembled WGS sequence"/>
</dbReference>
<comment type="caution">
    <text evidence="2">The sequence shown here is derived from an EMBL/GenBank/DDBJ whole genome shotgun (WGS) entry which is preliminary data.</text>
</comment>
<organism evidence="2 3">
    <name type="scientific">Pseudonocardia hierapolitana</name>
    <dbReference type="NCBI Taxonomy" id="1128676"/>
    <lineage>
        <taxon>Bacteria</taxon>
        <taxon>Bacillati</taxon>
        <taxon>Actinomycetota</taxon>
        <taxon>Actinomycetes</taxon>
        <taxon>Pseudonocardiales</taxon>
        <taxon>Pseudonocardiaceae</taxon>
        <taxon>Pseudonocardia</taxon>
    </lineage>
</organism>
<proteinExistence type="predicted"/>
<evidence type="ECO:0000313" key="2">
    <source>
        <dbReference type="EMBL" id="TWF75212.1"/>
    </source>
</evidence>
<reference evidence="2 3" key="1">
    <citation type="submission" date="2019-06" db="EMBL/GenBank/DDBJ databases">
        <title>Sequencing the genomes of 1000 actinobacteria strains.</title>
        <authorList>
            <person name="Klenk H.-P."/>
        </authorList>
    </citation>
    <scope>NUCLEOTIDE SEQUENCE [LARGE SCALE GENOMIC DNA]</scope>
    <source>
        <strain evidence="2 3">DSM 45671</strain>
    </source>
</reference>
<evidence type="ECO:0000313" key="3">
    <source>
        <dbReference type="Proteomes" id="UP000321261"/>
    </source>
</evidence>
<evidence type="ECO:0000259" key="1">
    <source>
        <dbReference type="Pfam" id="PF01321"/>
    </source>
</evidence>
<dbReference type="InterPro" id="IPR000587">
    <property type="entry name" value="Creatinase_N"/>
</dbReference>
<dbReference type="EMBL" id="VIWU01000001">
    <property type="protein sequence ID" value="TWF75212.1"/>
    <property type="molecule type" value="Genomic_DNA"/>
</dbReference>
<keyword evidence="2" id="KW-0031">Aminopeptidase</keyword>
<dbReference type="InterPro" id="IPR029149">
    <property type="entry name" value="Creatin/AminoP/Spt16_N"/>
</dbReference>
<keyword evidence="3" id="KW-1185">Reference proteome</keyword>
<dbReference type="SUPFAM" id="SSF53092">
    <property type="entry name" value="Creatinase/prolidase N-terminal domain"/>
    <property type="match status" value="1"/>
</dbReference>